<evidence type="ECO:0000256" key="4">
    <source>
        <dbReference type="ARBA" id="ARBA00022597"/>
    </source>
</evidence>
<sequence>MIVQALLLGLVTAFGYADDFFGASMLQRPIVLAPLVGLILGDFQQGIIIGANLELIWMGVVIVGAAIPMDIKTGSVLGTAFAIMSGSGTEVALALAVPISLLAQIVENGMYVLRAGFIHKADRYAEEGDCGKIERLHIGSFLLIIVAMGAITTVSILLGADVMNGFIDKIPPIILDALQAASSLLPALGFALLMSLIITKKLAAFYFLGFIAAVYGNIPVIAVAGIGVIIAIILHNFGNYNDKKYDEDEEDEDDE</sequence>
<keyword evidence="5" id="KW-0598">Phosphotransferase system</keyword>
<evidence type="ECO:0000256" key="8">
    <source>
        <dbReference type="ARBA" id="ARBA00023136"/>
    </source>
</evidence>
<comment type="subcellular location">
    <subcellularLocation>
        <location evidence="1">Cell membrane</location>
        <topology evidence="1">Multi-pass membrane protein</topology>
    </subcellularLocation>
</comment>
<reference evidence="10" key="1">
    <citation type="submission" date="2019-11" db="EMBL/GenBank/DDBJ databases">
        <authorList>
            <person name="Feng L."/>
        </authorList>
    </citation>
    <scope>NUCLEOTIDE SEQUENCE</scope>
    <source>
        <strain evidence="10">CTertiumLFYP3</strain>
    </source>
</reference>
<evidence type="ECO:0000256" key="7">
    <source>
        <dbReference type="ARBA" id="ARBA00022989"/>
    </source>
</evidence>
<dbReference type="EMBL" id="CACRTO010000044">
    <property type="protein sequence ID" value="VYU58765.1"/>
    <property type="molecule type" value="Genomic_DNA"/>
</dbReference>
<dbReference type="PROSITE" id="PS51106">
    <property type="entry name" value="PTS_EIIC_TYPE_4"/>
    <property type="match status" value="1"/>
</dbReference>
<organism evidence="10">
    <name type="scientific">Clostridium tertium</name>
    <dbReference type="NCBI Taxonomy" id="1559"/>
    <lineage>
        <taxon>Bacteria</taxon>
        <taxon>Bacillati</taxon>
        <taxon>Bacillota</taxon>
        <taxon>Clostridia</taxon>
        <taxon>Eubacteriales</taxon>
        <taxon>Clostridiaceae</taxon>
        <taxon>Clostridium</taxon>
    </lineage>
</organism>
<dbReference type="PANTHER" id="PTHR32502">
    <property type="entry name" value="N-ACETYLGALACTOSAMINE PERMEASE II COMPONENT-RELATED"/>
    <property type="match status" value="1"/>
</dbReference>
<keyword evidence="4" id="KW-0762">Sugar transport</keyword>
<accession>A0A6N3G3L0</accession>
<dbReference type="GO" id="GO:0005886">
    <property type="term" value="C:plasma membrane"/>
    <property type="evidence" value="ECO:0007669"/>
    <property type="project" value="UniProtKB-SubCell"/>
</dbReference>
<keyword evidence="7 9" id="KW-1133">Transmembrane helix</keyword>
<protein>
    <submittedName>
        <fullName evidence="10">N-acetylgalactosamine permease IIC component 1</fullName>
    </submittedName>
</protein>
<feature type="transmembrane region" description="Helical" evidence="9">
    <location>
        <begin position="25"/>
        <end position="43"/>
    </location>
</feature>
<name>A0A6N3G3L0_9CLOT</name>
<feature type="transmembrane region" description="Helical" evidence="9">
    <location>
        <begin position="55"/>
        <end position="71"/>
    </location>
</feature>
<evidence type="ECO:0000256" key="3">
    <source>
        <dbReference type="ARBA" id="ARBA00022475"/>
    </source>
</evidence>
<gene>
    <name evidence="10" type="primary">agaC_4</name>
    <name evidence="10" type="ORF">CTLFYP3_02982</name>
</gene>
<keyword evidence="2" id="KW-0813">Transport</keyword>
<feature type="transmembrane region" description="Helical" evidence="9">
    <location>
        <begin position="141"/>
        <end position="160"/>
    </location>
</feature>
<evidence type="ECO:0000313" key="10">
    <source>
        <dbReference type="EMBL" id="VYU58765.1"/>
    </source>
</evidence>
<feature type="transmembrane region" description="Helical" evidence="9">
    <location>
        <begin position="205"/>
        <end position="234"/>
    </location>
</feature>
<proteinExistence type="predicted"/>
<evidence type="ECO:0000256" key="2">
    <source>
        <dbReference type="ARBA" id="ARBA00022448"/>
    </source>
</evidence>
<keyword evidence="3" id="KW-1003">Cell membrane</keyword>
<dbReference type="Pfam" id="PF03609">
    <property type="entry name" value="EII-Sor"/>
    <property type="match status" value="1"/>
</dbReference>
<dbReference type="InterPro" id="IPR004700">
    <property type="entry name" value="PTS_IIC_man"/>
</dbReference>
<dbReference type="RefSeq" id="WP_156627423.1">
    <property type="nucleotide sequence ID" value="NZ_CACRTO010000044.1"/>
</dbReference>
<dbReference type="GO" id="GO:0009401">
    <property type="term" value="P:phosphoenolpyruvate-dependent sugar phosphotransferase system"/>
    <property type="evidence" value="ECO:0007669"/>
    <property type="project" value="UniProtKB-KW"/>
</dbReference>
<evidence type="ECO:0000256" key="9">
    <source>
        <dbReference type="SAM" id="Phobius"/>
    </source>
</evidence>
<keyword evidence="8 9" id="KW-0472">Membrane</keyword>
<evidence type="ECO:0000256" key="6">
    <source>
        <dbReference type="ARBA" id="ARBA00022692"/>
    </source>
</evidence>
<dbReference type="AlphaFoldDB" id="A0A6N3G3L0"/>
<dbReference type="InterPro" id="IPR050303">
    <property type="entry name" value="GatZ_KbaZ_carbometab"/>
</dbReference>
<evidence type="ECO:0000256" key="5">
    <source>
        <dbReference type="ARBA" id="ARBA00022683"/>
    </source>
</evidence>
<evidence type="ECO:0000256" key="1">
    <source>
        <dbReference type="ARBA" id="ARBA00004651"/>
    </source>
</evidence>
<dbReference type="PANTHER" id="PTHR32502:SF8">
    <property type="entry name" value="N-ACETYLGALACTOSAMINE PERMEASE IIC COMPONENT 1"/>
    <property type="match status" value="1"/>
</dbReference>
<feature type="transmembrane region" description="Helical" evidence="9">
    <location>
        <begin position="180"/>
        <end position="198"/>
    </location>
</feature>
<keyword evidence="6 9" id="KW-0812">Transmembrane</keyword>